<dbReference type="Gene3D" id="1.25.40.10">
    <property type="entry name" value="Tetratricopeptide repeat domain"/>
    <property type="match status" value="1"/>
</dbReference>
<gene>
    <name evidence="2" type="ORF">AWC18_08195</name>
</gene>
<dbReference type="AlphaFoldDB" id="A0A1X1ZER6"/>
<dbReference type="InterPro" id="IPR001173">
    <property type="entry name" value="Glyco_trans_2-like"/>
</dbReference>
<evidence type="ECO:0000259" key="1">
    <source>
        <dbReference type="Pfam" id="PF00535"/>
    </source>
</evidence>
<dbReference type="SUPFAM" id="SSF48452">
    <property type="entry name" value="TPR-like"/>
    <property type="match status" value="1"/>
</dbReference>
<organism evidence="2 3">
    <name type="scientific">Mycolicibacter nonchromogenicus</name>
    <name type="common">Mycobacterium nonchromogenicum</name>
    <dbReference type="NCBI Taxonomy" id="1782"/>
    <lineage>
        <taxon>Bacteria</taxon>
        <taxon>Bacillati</taxon>
        <taxon>Actinomycetota</taxon>
        <taxon>Actinomycetes</taxon>
        <taxon>Mycobacteriales</taxon>
        <taxon>Mycobacteriaceae</taxon>
        <taxon>Mycolicibacter</taxon>
    </lineage>
</organism>
<keyword evidence="2" id="KW-0808">Transferase</keyword>
<dbReference type="EMBL" id="LQPI01000038">
    <property type="protein sequence ID" value="ORW21818.1"/>
    <property type="molecule type" value="Genomic_DNA"/>
</dbReference>
<keyword evidence="3" id="KW-1185">Reference proteome</keyword>
<dbReference type="STRING" id="1782.AWC18_08195"/>
<dbReference type="Pfam" id="PF00535">
    <property type="entry name" value="Glycos_transf_2"/>
    <property type="match status" value="1"/>
</dbReference>
<protein>
    <submittedName>
        <fullName evidence="2">Glycosyl transferase</fullName>
    </submittedName>
</protein>
<dbReference type="PANTHER" id="PTHR43630:SF2">
    <property type="entry name" value="GLYCOSYLTRANSFERASE"/>
    <property type="match status" value="1"/>
</dbReference>
<evidence type="ECO:0000313" key="3">
    <source>
        <dbReference type="Proteomes" id="UP000193108"/>
    </source>
</evidence>
<dbReference type="SUPFAM" id="SSF53448">
    <property type="entry name" value="Nucleotide-diphospho-sugar transferases"/>
    <property type="match status" value="1"/>
</dbReference>
<name>A0A1X1ZER6_MYCNO</name>
<sequence>MIVRNEAHVVCEALDSLASYITSWVIVDTGSDDGTQDVIRDHMASLGIPGELHERPWRDFGSNRTEALNLAQGHGDYIWVMDADDILVGTPELGNLEAGCYSVRYQMGGDVTWWRRQLFRDGLPWRYEGVVHETPACDASFTDARLEGDYYIDYRQVGYRSLAGEKYARDAEVLLAELERNPNDLRSMAFLAQCYFNAGDHSNARKWNERRIELGDKSYLVLQQIAMSMQHVGEPWPDVQDAYLRAWEFQPSRAEPLYSIAESYRIAGRFQLGYLFAKRAAQIPLPEGDDVFVWSDVYAWRAVDEQAVCASQLGRHAEAFALCRYVVAWPDVPDDERQRVAGNRDYSVPSMLDVASVYPGELVGGLVAGLREAEVTVAMVAGSDRDVVELTLNSFVNCCADVSRVGRFVVVDAGLSAVDRAVLAQRYGFVDFIDADAGGEGDDQLARLCAEAGGRYLLYLGSGWRFFAPEAYITRLTAVLAAEQDVYQVGVNFTDAVKPNGACASEEVVRRTADAGRYVLAGTVTLGPAMYDTERFDNREGLGTATLDEVLCLLGGAP</sequence>
<dbReference type="GO" id="GO:0016740">
    <property type="term" value="F:transferase activity"/>
    <property type="evidence" value="ECO:0007669"/>
    <property type="project" value="UniProtKB-KW"/>
</dbReference>
<comment type="caution">
    <text evidence="2">The sequence shown here is derived from an EMBL/GenBank/DDBJ whole genome shotgun (WGS) entry which is preliminary data.</text>
</comment>
<dbReference type="InterPro" id="IPR029044">
    <property type="entry name" value="Nucleotide-diphossugar_trans"/>
</dbReference>
<proteinExistence type="predicted"/>
<dbReference type="Proteomes" id="UP000193108">
    <property type="component" value="Unassembled WGS sequence"/>
</dbReference>
<evidence type="ECO:0000313" key="2">
    <source>
        <dbReference type="EMBL" id="ORW21818.1"/>
    </source>
</evidence>
<accession>A0A1X1ZER6</accession>
<reference evidence="2 3" key="1">
    <citation type="submission" date="2016-01" db="EMBL/GenBank/DDBJ databases">
        <title>The new phylogeny of the genus Mycobacterium.</title>
        <authorList>
            <person name="Tarcisio F."/>
            <person name="Conor M."/>
            <person name="Antonella G."/>
            <person name="Elisabetta G."/>
            <person name="Giulia F.S."/>
            <person name="Sara T."/>
            <person name="Anna F."/>
            <person name="Clotilde B."/>
            <person name="Roberto B."/>
            <person name="Veronica D.S."/>
            <person name="Fabio R."/>
            <person name="Monica P."/>
            <person name="Olivier J."/>
            <person name="Enrico T."/>
            <person name="Nicola S."/>
        </authorList>
    </citation>
    <scope>NUCLEOTIDE SEQUENCE [LARGE SCALE GENOMIC DNA]</scope>
    <source>
        <strain evidence="2 3">DSM 44164</strain>
    </source>
</reference>
<dbReference type="Gene3D" id="3.90.550.10">
    <property type="entry name" value="Spore Coat Polysaccharide Biosynthesis Protein SpsA, Chain A"/>
    <property type="match status" value="1"/>
</dbReference>
<dbReference type="PANTHER" id="PTHR43630">
    <property type="entry name" value="POLY-BETA-1,6-N-ACETYL-D-GLUCOSAMINE SYNTHASE"/>
    <property type="match status" value="1"/>
</dbReference>
<dbReference type="InterPro" id="IPR011990">
    <property type="entry name" value="TPR-like_helical_dom_sf"/>
</dbReference>
<feature type="domain" description="Glycosyltransferase 2-like" evidence="1">
    <location>
        <begin position="1"/>
        <end position="86"/>
    </location>
</feature>